<name>A0A174X9X4_PARDI</name>
<gene>
    <name evidence="1" type="ORF">ERS852560_03848</name>
</gene>
<accession>A0A174X9X4</accession>
<dbReference type="Proteomes" id="UP000095332">
    <property type="component" value="Unassembled WGS sequence"/>
</dbReference>
<proteinExistence type="predicted"/>
<sequence>MTDFEPESHAAYRELREEAGLALVDGQYPQLEFSMTFSQG</sequence>
<evidence type="ECO:0000313" key="1">
    <source>
        <dbReference type="EMBL" id="CUQ53130.1"/>
    </source>
</evidence>
<dbReference type="EMBL" id="CZBM01000020">
    <property type="protein sequence ID" value="CUQ53130.1"/>
    <property type="molecule type" value="Genomic_DNA"/>
</dbReference>
<organism evidence="1 2">
    <name type="scientific">Parabacteroides distasonis</name>
    <dbReference type="NCBI Taxonomy" id="823"/>
    <lineage>
        <taxon>Bacteria</taxon>
        <taxon>Pseudomonadati</taxon>
        <taxon>Bacteroidota</taxon>
        <taxon>Bacteroidia</taxon>
        <taxon>Bacteroidales</taxon>
        <taxon>Tannerellaceae</taxon>
        <taxon>Parabacteroides</taxon>
    </lineage>
</organism>
<evidence type="ECO:0000313" key="2">
    <source>
        <dbReference type="Proteomes" id="UP000095332"/>
    </source>
</evidence>
<reference evidence="1 2" key="1">
    <citation type="submission" date="2015-09" db="EMBL/GenBank/DDBJ databases">
        <authorList>
            <consortium name="Pathogen Informatics"/>
        </authorList>
    </citation>
    <scope>NUCLEOTIDE SEQUENCE [LARGE SCALE GENOMIC DNA]</scope>
    <source>
        <strain evidence="1 2">2789STDY5834948</strain>
    </source>
</reference>
<dbReference type="AlphaFoldDB" id="A0A174X9X4"/>
<dbReference type="RefSeq" id="WP_172681363.1">
    <property type="nucleotide sequence ID" value="NZ_CZBM01000020.1"/>
</dbReference>
<protein>
    <submittedName>
        <fullName evidence="1">Uncharacterized protein</fullName>
    </submittedName>
</protein>